<sequence length="66" mass="7352">MEFVAVHMLEANRLTIHVLAAVVEHEHEHEMISQRTKIVLKAAKARGMKLGSPEPKKGAAIRTQVI</sequence>
<organism evidence="1 2">
    <name type="scientific">Candidatus Entotheonella gemina</name>
    <dbReference type="NCBI Taxonomy" id="1429439"/>
    <lineage>
        <taxon>Bacteria</taxon>
        <taxon>Pseudomonadati</taxon>
        <taxon>Nitrospinota/Tectimicrobiota group</taxon>
        <taxon>Candidatus Tectimicrobiota</taxon>
        <taxon>Candidatus Entotheonellia</taxon>
        <taxon>Candidatus Entotheonellales</taxon>
        <taxon>Candidatus Entotheonellaceae</taxon>
        <taxon>Candidatus Entotheonella</taxon>
    </lineage>
</organism>
<comment type="caution">
    <text evidence="1">The sequence shown here is derived from an EMBL/GenBank/DDBJ whole genome shotgun (WGS) entry which is preliminary data.</text>
</comment>
<proteinExistence type="predicted"/>
<dbReference type="HOGENOM" id="CLU_2823060_0_0_7"/>
<reference evidence="1 2" key="1">
    <citation type="journal article" date="2014" name="Nature">
        <title>An environmental bacterial taxon with a large and distinct metabolic repertoire.</title>
        <authorList>
            <person name="Wilson M.C."/>
            <person name="Mori T."/>
            <person name="Ruckert C."/>
            <person name="Uria A.R."/>
            <person name="Helf M.J."/>
            <person name="Takada K."/>
            <person name="Gernert C."/>
            <person name="Steffens U.A."/>
            <person name="Heycke N."/>
            <person name="Schmitt S."/>
            <person name="Rinke C."/>
            <person name="Helfrich E.J."/>
            <person name="Brachmann A.O."/>
            <person name="Gurgui C."/>
            <person name="Wakimoto T."/>
            <person name="Kracht M."/>
            <person name="Crusemann M."/>
            <person name="Hentschel U."/>
            <person name="Abe I."/>
            <person name="Matsunaga S."/>
            <person name="Kalinowski J."/>
            <person name="Takeyama H."/>
            <person name="Piel J."/>
        </authorList>
    </citation>
    <scope>NUCLEOTIDE SEQUENCE [LARGE SCALE GENOMIC DNA]</scope>
    <source>
        <strain evidence="2">TSY2</strain>
    </source>
</reference>
<accession>W4LLZ5</accession>
<dbReference type="EMBL" id="AZHX01001873">
    <property type="protein sequence ID" value="ETW99123.1"/>
    <property type="molecule type" value="Genomic_DNA"/>
</dbReference>
<evidence type="ECO:0000313" key="1">
    <source>
        <dbReference type="EMBL" id="ETW99123.1"/>
    </source>
</evidence>
<keyword evidence="2" id="KW-1185">Reference proteome</keyword>
<dbReference type="Proteomes" id="UP000019140">
    <property type="component" value="Unassembled WGS sequence"/>
</dbReference>
<evidence type="ECO:0008006" key="3">
    <source>
        <dbReference type="Google" id="ProtNLM"/>
    </source>
</evidence>
<gene>
    <name evidence="1" type="ORF">ETSY2_41540</name>
</gene>
<dbReference type="AlphaFoldDB" id="W4LLZ5"/>
<protein>
    <recommendedName>
        <fullName evidence="3">Resolvase/invertase-type recombinase catalytic domain-containing protein</fullName>
    </recommendedName>
</protein>
<name>W4LLZ5_9BACT</name>
<evidence type="ECO:0000313" key="2">
    <source>
        <dbReference type="Proteomes" id="UP000019140"/>
    </source>
</evidence>